<reference evidence="2" key="1">
    <citation type="submission" date="2014-09" db="EMBL/GenBank/DDBJ databases">
        <authorList>
            <person name="Magalhaes I.L.F."/>
            <person name="Oliveira U."/>
            <person name="Santos F.R."/>
            <person name="Vidigal T.H.D.A."/>
            <person name="Brescovit A.D."/>
            <person name="Santos A.J."/>
        </authorList>
    </citation>
    <scope>NUCLEOTIDE SEQUENCE</scope>
    <source>
        <tissue evidence="2">Shoot tissue taken approximately 20 cm above the soil surface</tissue>
    </source>
</reference>
<sequence>MSSWRHTGRSLMRRRKRRGWARCTRNLLPGSSQTTGCRSRSRSTRRRYTRCT</sequence>
<reference evidence="2" key="2">
    <citation type="journal article" date="2015" name="Data Brief">
        <title>Shoot transcriptome of the giant reed, Arundo donax.</title>
        <authorList>
            <person name="Barrero R.A."/>
            <person name="Guerrero F.D."/>
            <person name="Moolhuijzen P."/>
            <person name="Goolsby J.A."/>
            <person name="Tidwell J."/>
            <person name="Bellgard S.E."/>
            <person name="Bellgard M.I."/>
        </authorList>
    </citation>
    <scope>NUCLEOTIDE SEQUENCE</scope>
    <source>
        <tissue evidence="2">Shoot tissue taken approximately 20 cm above the soil surface</tissue>
    </source>
</reference>
<feature type="region of interest" description="Disordered" evidence="1">
    <location>
        <begin position="1"/>
        <end position="52"/>
    </location>
</feature>
<dbReference type="AlphaFoldDB" id="A0A0A9GS17"/>
<accession>A0A0A9GS17</accession>
<name>A0A0A9GS17_ARUDO</name>
<feature type="compositionally biased region" description="Basic residues" evidence="1">
    <location>
        <begin position="1"/>
        <end position="20"/>
    </location>
</feature>
<proteinExistence type="predicted"/>
<dbReference type="EMBL" id="GBRH01172555">
    <property type="protein sequence ID" value="JAE25341.1"/>
    <property type="molecule type" value="Transcribed_RNA"/>
</dbReference>
<evidence type="ECO:0000256" key="1">
    <source>
        <dbReference type="SAM" id="MobiDB-lite"/>
    </source>
</evidence>
<organism evidence="2">
    <name type="scientific">Arundo donax</name>
    <name type="common">Giant reed</name>
    <name type="synonym">Donax arundinaceus</name>
    <dbReference type="NCBI Taxonomy" id="35708"/>
    <lineage>
        <taxon>Eukaryota</taxon>
        <taxon>Viridiplantae</taxon>
        <taxon>Streptophyta</taxon>
        <taxon>Embryophyta</taxon>
        <taxon>Tracheophyta</taxon>
        <taxon>Spermatophyta</taxon>
        <taxon>Magnoliopsida</taxon>
        <taxon>Liliopsida</taxon>
        <taxon>Poales</taxon>
        <taxon>Poaceae</taxon>
        <taxon>PACMAD clade</taxon>
        <taxon>Arundinoideae</taxon>
        <taxon>Arundineae</taxon>
        <taxon>Arundo</taxon>
    </lineage>
</organism>
<feature type="compositionally biased region" description="Basic residues" evidence="1">
    <location>
        <begin position="39"/>
        <end position="52"/>
    </location>
</feature>
<evidence type="ECO:0000313" key="2">
    <source>
        <dbReference type="EMBL" id="JAE25341.1"/>
    </source>
</evidence>
<protein>
    <submittedName>
        <fullName evidence="2">Uncharacterized protein</fullName>
    </submittedName>
</protein>